<feature type="compositionally biased region" description="Polar residues" evidence="1">
    <location>
        <begin position="28"/>
        <end position="38"/>
    </location>
</feature>
<organism evidence="2 3">
    <name type="scientific">Anaerococcus tetradius ATCC 35098</name>
    <dbReference type="NCBI Taxonomy" id="525255"/>
    <lineage>
        <taxon>Bacteria</taxon>
        <taxon>Bacillati</taxon>
        <taxon>Bacillota</taxon>
        <taxon>Tissierellia</taxon>
        <taxon>Tissierellales</taxon>
        <taxon>Peptoniphilaceae</taxon>
        <taxon>Anaerococcus</taxon>
    </lineage>
</organism>
<dbReference type="HOGENOM" id="CLU_2766834_0_0_9"/>
<dbReference type="EMBL" id="ACGC01000013">
    <property type="protein sequence ID" value="EEI83555.1"/>
    <property type="molecule type" value="Genomic_DNA"/>
</dbReference>
<name>C2CFM4_9FIRM</name>
<dbReference type="Proteomes" id="UP000003744">
    <property type="component" value="Unassembled WGS sequence"/>
</dbReference>
<dbReference type="AlphaFoldDB" id="C2CFM4"/>
<evidence type="ECO:0000256" key="1">
    <source>
        <dbReference type="SAM" id="MobiDB-lite"/>
    </source>
</evidence>
<feature type="region of interest" description="Disordered" evidence="1">
    <location>
        <begin position="1"/>
        <end position="38"/>
    </location>
</feature>
<sequence>MKVLSVPGSGKHIAKGKGVHREVESEGSPRQTLGPTNRNHIRQVRRIRLPNKLKSNNYTEYVNVNVADR</sequence>
<reference evidence="2 3" key="1">
    <citation type="submission" date="2009-01" db="EMBL/GenBank/DDBJ databases">
        <authorList>
            <person name="Qin X."/>
            <person name="Bachman B."/>
            <person name="Battles P."/>
            <person name="Bell A."/>
            <person name="Bess C."/>
            <person name="Bickham C."/>
            <person name="Chaboub L."/>
            <person name="Chen D."/>
            <person name="Coyle M."/>
            <person name="Deiros D.R."/>
            <person name="Dinh H."/>
            <person name="Forbes L."/>
            <person name="Fowler G."/>
            <person name="Francisco L."/>
            <person name="Fu Q."/>
            <person name="Gubbala S."/>
            <person name="Hale W."/>
            <person name="Han Y."/>
            <person name="Hemphill L."/>
            <person name="Highlander S.K."/>
            <person name="Hirani K."/>
            <person name="Hogues M."/>
            <person name="Jackson L."/>
            <person name="Jakkamsetti A."/>
            <person name="Javaid M."/>
            <person name="Jiang H."/>
            <person name="Korchina V."/>
            <person name="Kovar C."/>
            <person name="Lara F."/>
            <person name="Lee S."/>
            <person name="Mata R."/>
            <person name="Mathew T."/>
            <person name="Moen C."/>
            <person name="Morales K."/>
            <person name="Munidasa M."/>
            <person name="Nazareth L."/>
            <person name="Ngo R."/>
            <person name="Nguyen L."/>
            <person name="Okwuonu G."/>
            <person name="Ongeri F."/>
            <person name="Patil S."/>
            <person name="Petrosino J."/>
            <person name="Pham C."/>
            <person name="Pham P."/>
            <person name="Pu L.-L."/>
            <person name="Puazo M."/>
            <person name="Raj R."/>
            <person name="Reid J."/>
            <person name="Rouhana J."/>
            <person name="Saada N."/>
            <person name="Shang Y."/>
            <person name="Simmons D."/>
            <person name="Thornton R."/>
            <person name="Warren J."/>
            <person name="Weissenberger G."/>
            <person name="Zhang J."/>
            <person name="Zhang L."/>
            <person name="Zhou C."/>
            <person name="Zhu D."/>
            <person name="Muzny D."/>
            <person name="Worley K."/>
            <person name="Gibbs R."/>
        </authorList>
    </citation>
    <scope>NUCLEOTIDE SEQUENCE [LARGE SCALE GENOMIC DNA]</scope>
    <source>
        <strain evidence="2 3">ATCC 35098</strain>
    </source>
</reference>
<evidence type="ECO:0000313" key="3">
    <source>
        <dbReference type="Proteomes" id="UP000003744"/>
    </source>
</evidence>
<comment type="caution">
    <text evidence="2">The sequence shown here is derived from an EMBL/GenBank/DDBJ whole genome shotgun (WGS) entry which is preliminary data.</text>
</comment>
<proteinExistence type="predicted"/>
<protein>
    <submittedName>
        <fullName evidence="2">Uncharacterized protein</fullName>
    </submittedName>
</protein>
<evidence type="ECO:0000313" key="2">
    <source>
        <dbReference type="EMBL" id="EEI83555.1"/>
    </source>
</evidence>
<accession>C2CFM4</accession>
<gene>
    <name evidence="2" type="ORF">HMPREF0077_0284</name>
</gene>